<dbReference type="Gene3D" id="2.40.50.840">
    <property type="match status" value="1"/>
</dbReference>
<dbReference type="InterPro" id="IPR055140">
    <property type="entry name" value="Thiolase_C_2"/>
</dbReference>
<reference evidence="7" key="1">
    <citation type="journal article" date="2019" name="Int. J. Syst. Evol. Microbiol.">
        <title>The Global Catalogue of Microorganisms (GCM) 10K type strain sequencing project: providing services to taxonomists for standard genome sequencing and annotation.</title>
        <authorList>
            <consortium name="The Broad Institute Genomics Platform"/>
            <consortium name="The Broad Institute Genome Sequencing Center for Infectious Disease"/>
            <person name="Wu L."/>
            <person name="Ma J."/>
        </authorList>
    </citation>
    <scope>NUCLEOTIDE SEQUENCE [LARGE SCALE GENOMIC DNA]</scope>
    <source>
        <strain evidence="7">CGMCC 1.16275</strain>
    </source>
</reference>
<comment type="similarity">
    <text evidence="1">Belongs to the thiolase-like superfamily. Thiolase family.</text>
</comment>
<accession>A0ABW4I5I0</accession>
<organism evidence="6 7">
    <name type="scientific">Sphingomonas tabacisoli</name>
    <dbReference type="NCBI Taxonomy" id="2249466"/>
    <lineage>
        <taxon>Bacteria</taxon>
        <taxon>Pseudomonadati</taxon>
        <taxon>Pseudomonadota</taxon>
        <taxon>Alphaproteobacteria</taxon>
        <taxon>Sphingomonadales</taxon>
        <taxon>Sphingomonadaceae</taxon>
        <taxon>Sphingomonas</taxon>
    </lineage>
</organism>
<dbReference type="Pfam" id="PF22691">
    <property type="entry name" value="Thiolase_C_1"/>
    <property type="match status" value="1"/>
</dbReference>
<evidence type="ECO:0008006" key="8">
    <source>
        <dbReference type="Google" id="ProtNLM"/>
    </source>
</evidence>
<keyword evidence="2" id="KW-0808">Transferase</keyword>
<dbReference type="Pfam" id="PF18313">
    <property type="entry name" value="TLP1_add_C"/>
    <property type="match status" value="1"/>
</dbReference>
<name>A0ABW4I5I0_9SPHN</name>
<evidence type="ECO:0000259" key="5">
    <source>
        <dbReference type="Pfam" id="PF22691"/>
    </source>
</evidence>
<feature type="domain" description="Thiolase C-terminal" evidence="5">
    <location>
        <begin position="292"/>
        <end position="359"/>
    </location>
</feature>
<keyword evidence="3" id="KW-0012">Acyltransferase</keyword>
<dbReference type="EMBL" id="JBHUDY010000001">
    <property type="protein sequence ID" value="MFD1612482.1"/>
    <property type="molecule type" value="Genomic_DNA"/>
</dbReference>
<evidence type="ECO:0000256" key="1">
    <source>
        <dbReference type="ARBA" id="ARBA00010982"/>
    </source>
</evidence>
<comment type="caution">
    <text evidence="6">The sequence shown here is derived from an EMBL/GenBank/DDBJ whole genome shotgun (WGS) entry which is preliminary data.</text>
</comment>
<evidence type="ECO:0000259" key="4">
    <source>
        <dbReference type="Pfam" id="PF18313"/>
    </source>
</evidence>
<feature type="domain" description="Thiolase-like protein type 1 additional C-terminal" evidence="4">
    <location>
        <begin position="437"/>
        <end position="496"/>
    </location>
</feature>
<dbReference type="RefSeq" id="WP_380889402.1">
    <property type="nucleotide sequence ID" value="NZ_JBHUDY010000001.1"/>
</dbReference>
<protein>
    <recommendedName>
        <fullName evidence="8">Acetyl-CoA acetyltransferase</fullName>
    </recommendedName>
</protein>
<dbReference type="PANTHER" id="PTHR18919:SF139">
    <property type="entry name" value="THIOLASE-LIKE PROTEIN TYPE 1 ADDITIONAL C-TERMINAL DOMAIN-CONTAINING PROTEIN"/>
    <property type="match status" value="1"/>
</dbReference>
<dbReference type="Proteomes" id="UP001597115">
    <property type="component" value="Unassembled WGS sequence"/>
</dbReference>
<dbReference type="SUPFAM" id="SSF53901">
    <property type="entry name" value="Thiolase-like"/>
    <property type="match status" value="2"/>
</dbReference>
<evidence type="ECO:0000256" key="2">
    <source>
        <dbReference type="ARBA" id="ARBA00022679"/>
    </source>
</evidence>
<evidence type="ECO:0000313" key="7">
    <source>
        <dbReference type="Proteomes" id="UP001597115"/>
    </source>
</evidence>
<gene>
    <name evidence="6" type="ORF">ACFSCW_11785</name>
</gene>
<proteinExistence type="inferred from homology"/>
<dbReference type="InterPro" id="IPR040771">
    <property type="entry name" value="TLP1_add_C"/>
</dbReference>
<keyword evidence="7" id="KW-1185">Reference proteome</keyword>
<dbReference type="InterPro" id="IPR016039">
    <property type="entry name" value="Thiolase-like"/>
</dbReference>
<sequence>MARGEAHVPVLIGGGQVTWRGAPARSPELSPAGFMAEAARRALADAGVQAASIDRIAAVRMTADNRPPGVHPFGTANNVPRAVARRIGANPATAIYGVIGGQSPQAFVNECAEALHAGECEMALIVAGEATGLERAALRAGMELDWSEQVDGDCDDRGSGDLKINRAEVRHGMVLPVLVYSLIEQALRARLGRSRDAHAQAMAELFAGFSEVAAANPYAQFPVERSAAFLRTESADNYRVSDPYLKWLVAQDAVSQGAAVLMTTEAKADELGVPADKRIYLHGYATVSDLPLIERADMGASRAAALAARAALDMAGWQPQHVDLADIYSCFPCAVTAACEALDFTADDGARLTVTGGLPYFGGAGNGYSLFAIAEMIARLRARPTAKGLITANGGFMSKESVGLYSAKPPADWRPLGVSGLDAEAARGRFEVDTNPSSGMIETFTVAYAKGVATRALVIGRTEAGRRFAAASEQPGTIAQVLASEPIGRRVTVQPGERTNVFRFA</sequence>
<dbReference type="Gene3D" id="3.40.47.10">
    <property type="match status" value="1"/>
</dbReference>
<evidence type="ECO:0000256" key="3">
    <source>
        <dbReference type="ARBA" id="ARBA00023315"/>
    </source>
</evidence>
<evidence type="ECO:0000313" key="6">
    <source>
        <dbReference type="EMBL" id="MFD1612482.1"/>
    </source>
</evidence>
<dbReference type="PANTHER" id="PTHR18919">
    <property type="entry name" value="ACETYL-COA C-ACYLTRANSFERASE"/>
    <property type="match status" value="1"/>
</dbReference>